<dbReference type="EMBL" id="WSZK01000046">
    <property type="protein sequence ID" value="MWG36917.1"/>
    <property type="molecule type" value="Genomic_DNA"/>
</dbReference>
<sequence>MNGRDSRASVDRGRGQANLPALGVALLLLTTATGLGLALADGAFASAERDPTERHVAVSLSERLVAAEGPLTTRGNTLNGSRVDRLDGERFEEWFPATDGRDVRVRLDGETVLERGDPTGGTTVRRVVLVERRNATTLSRLPSDRVTLPRRTPRATIDVDPPAATTVTTVRANGRVVLHDPSGLRGAYDVSLSRFETTTLAFEYAGPFTPRSVAVTYYPARTTKAELVVTVDD</sequence>
<reference evidence="1 2" key="1">
    <citation type="submission" date="2019-12" db="EMBL/GenBank/DDBJ databases">
        <title>Halocatena pleomorpha gen. nov. sp. nov., an extremely halophilic archaeon of family Halobacteriaceae isolated from saltpan soil.</title>
        <authorList>
            <person name="Pal Y."/>
            <person name="Verma A."/>
            <person name="Krishnamurthi S."/>
            <person name="Kumar P."/>
        </authorList>
    </citation>
    <scope>NUCLEOTIDE SEQUENCE [LARGE SCALE GENOMIC DNA]</scope>
    <source>
        <strain evidence="1 2">JCM 16495</strain>
    </source>
</reference>
<gene>
    <name evidence="1" type="ORF">GQS65_20930</name>
</gene>
<dbReference type="AlphaFoldDB" id="A0A6B0GU55"/>
<dbReference type="Pfam" id="PF23924">
    <property type="entry name" value="DUF7263"/>
    <property type="match status" value="1"/>
</dbReference>
<dbReference type="Proteomes" id="UP000451471">
    <property type="component" value="Unassembled WGS sequence"/>
</dbReference>
<comment type="caution">
    <text evidence="1">The sequence shown here is derived from an EMBL/GenBank/DDBJ whole genome shotgun (WGS) entry which is preliminary data.</text>
</comment>
<evidence type="ECO:0000313" key="1">
    <source>
        <dbReference type="EMBL" id="MWG36917.1"/>
    </source>
</evidence>
<evidence type="ECO:0000313" key="2">
    <source>
        <dbReference type="Proteomes" id="UP000451471"/>
    </source>
</evidence>
<proteinExistence type="predicted"/>
<organism evidence="1 2">
    <name type="scientific">Halomarina oriensis</name>
    <dbReference type="NCBI Taxonomy" id="671145"/>
    <lineage>
        <taxon>Archaea</taxon>
        <taxon>Methanobacteriati</taxon>
        <taxon>Methanobacteriota</taxon>
        <taxon>Stenosarchaea group</taxon>
        <taxon>Halobacteria</taxon>
        <taxon>Halobacteriales</taxon>
        <taxon>Natronomonadaceae</taxon>
        <taxon>Halomarina</taxon>
    </lineage>
</organism>
<dbReference type="InterPro" id="IPR055687">
    <property type="entry name" value="DUF7263"/>
</dbReference>
<dbReference type="RefSeq" id="WP_368280405.1">
    <property type="nucleotide sequence ID" value="NZ_WSZK01000046.1"/>
</dbReference>
<keyword evidence="2" id="KW-1185">Reference proteome</keyword>
<protein>
    <submittedName>
        <fullName evidence="1">Uncharacterized protein</fullName>
    </submittedName>
</protein>
<accession>A0A6B0GU55</accession>
<name>A0A6B0GU55_9EURY</name>